<evidence type="ECO:0008006" key="4">
    <source>
        <dbReference type="Google" id="ProtNLM"/>
    </source>
</evidence>
<evidence type="ECO:0000313" key="2">
    <source>
        <dbReference type="EMBL" id="KAJ5129754.1"/>
    </source>
</evidence>
<sequence>MSSILDNSGKMAEEAKPSGRKRGRPRTVTDDQEVPERRRKQLRLAQQAYRKRKETTIGNLQTRVRELEAGIEDISNSFLSFSDLLIEDQLVSQYPHIASALQTIIQQCVSLAKAGTDEPTEGAIIRTKKQPEASDNNTAPNPAPDRAYSETSTDVEDVIRSVATNWADPPTPPYQDQSVLPFGLIHMSSPAIEIPYLTPPLSSSPGSLDFFSGNTQPGRPWNIAQRLVQACCQNGYRLLVETPNHPSIQTIFGSTLSLAERNRKISAFYAVTQDKTGELVDTKANVLHTLRANMDILSDGQLQIPSRIWQIAFGSENGGHMDANEVQQYLCDKRVIFQNFPGATGQRDYTVSLTVDMPTFIKLLSVDAFCVGNGPTFQRQSVEKALRLATVDVPWDLDKLCAI</sequence>
<comment type="caution">
    <text evidence="2">The sequence shown here is derived from an EMBL/GenBank/DDBJ whole genome shotgun (WGS) entry which is preliminary data.</text>
</comment>
<protein>
    <recommendedName>
        <fullName evidence="4">BZIP domain-containing protein</fullName>
    </recommendedName>
</protein>
<dbReference type="PANTHER" id="PTHR40618">
    <property type="entry name" value="B-ZIP TRANSCRIPTION FACTOR (EUROFUNG)-RELATED"/>
    <property type="match status" value="1"/>
</dbReference>
<organism evidence="2 3">
    <name type="scientific">Penicillium bovifimosum</name>
    <dbReference type="NCBI Taxonomy" id="126998"/>
    <lineage>
        <taxon>Eukaryota</taxon>
        <taxon>Fungi</taxon>
        <taxon>Dikarya</taxon>
        <taxon>Ascomycota</taxon>
        <taxon>Pezizomycotina</taxon>
        <taxon>Eurotiomycetes</taxon>
        <taxon>Eurotiomycetidae</taxon>
        <taxon>Eurotiales</taxon>
        <taxon>Aspergillaceae</taxon>
        <taxon>Penicillium</taxon>
    </lineage>
</organism>
<reference evidence="2" key="1">
    <citation type="submission" date="2022-11" db="EMBL/GenBank/DDBJ databases">
        <authorList>
            <person name="Petersen C."/>
        </authorList>
    </citation>
    <scope>NUCLEOTIDE SEQUENCE</scope>
    <source>
        <strain evidence="2">IBT 22155</strain>
    </source>
</reference>
<name>A0A9W9L070_9EURO</name>
<evidence type="ECO:0000256" key="1">
    <source>
        <dbReference type="SAM" id="MobiDB-lite"/>
    </source>
</evidence>
<dbReference type="SUPFAM" id="SSF57959">
    <property type="entry name" value="Leucine zipper domain"/>
    <property type="match status" value="1"/>
</dbReference>
<dbReference type="RefSeq" id="XP_056520133.1">
    <property type="nucleotide sequence ID" value="XM_056666537.1"/>
</dbReference>
<feature type="region of interest" description="Disordered" evidence="1">
    <location>
        <begin position="125"/>
        <end position="153"/>
    </location>
</feature>
<accession>A0A9W9L070</accession>
<dbReference type="Proteomes" id="UP001149079">
    <property type="component" value="Unassembled WGS sequence"/>
</dbReference>
<dbReference type="InterPro" id="IPR046347">
    <property type="entry name" value="bZIP_sf"/>
</dbReference>
<dbReference type="EMBL" id="JAPQKL010000005">
    <property type="protein sequence ID" value="KAJ5129754.1"/>
    <property type="molecule type" value="Genomic_DNA"/>
</dbReference>
<dbReference type="OrthoDB" id="3555317at2759"/>
<proteinExistence type="predicted"/>
<dbReference type="GO" id="GO:0003700">
    <property type="term" value="F:DNA-binding transcription factor activity"/>
    <property type="evidence" value="ECO:0007669"/>
    <property type="project" value="InterPro"/>
</dbReference>
<evidence type="ECO:0000313" key="3">
    <source>
        <dbReference type="Proteomes" id="UP001149079"/>
    </source>
</evidence>
<gene>
    <name evidence="2" type="ORF">N7515_005793</name>
</gene>
<feature type="region of interest" description="Disordered" evidence="1">
    <location>
        <begin position="1"/>
        <end position="39"/>
    </location>
</feature>
<dbReference type="AlphaFoldDB" id="A0A9W9L070"/>
<keyword evidence="3" id="KW-1185">Reference proteome</keyword>
<dbReference type="GeneID" id="81405707"/>
<dbReference type="CDD" id="cd14688">
    <property type="entry name" value="bZIP_YAP"/>
    <property type="match status" value="1"/>
</dbReference>
<reference evidence="2" key="2">
    <citation type="journal article" date="2023" name="IMA Fungus">
        <title>Comparative genomic study of the Penicillium genus elucidates a diverse pangenome and 15 lateral gene transfer events.</title>
        <authorList>
            <person name="Petersen C."/>
            <person name="Sorensen T."/>
            <person name="Nielsen M.R."/>
            <person name="Sondergaard T.E."/>
            <person name="Sorensen J.L."/>
            <person name="Fitzpatrick D.A."/>
            <person name="Frisvad J.C."/>
            <person name="Nielsen K.L."/>
        </authorList>
    </citation>
    <scope>NUCLEOTIDE SEQUENCE</scope>
    <source>
        <strain evidence="2">IBT 22155</strain>
    </source>
</reference>
<dbReference type="PANTHER" id="PTHR40618:SF1">
    <property type="entry name" value="B-ZIP TRANSCRIPTION FACTOR (EUROFUNG)"/>
    <property type="match status" value="1"/>
</dbReference>
<dbReference type="Gene3D" id="1.20.5.170">
    <property type="match status" value="1"/>
</dbReference>